<reference evidence="1 2" key="2">
    <citation type="journal article" date="2017" name="Front. Plant Sci.">
        <title>Gene Classification and Mining of Molecular Markers Useful in Red Clover (Trifolium pratense) Breeding.</title>
        <authorList>
            <person name="Istvanek J."/>
            <person name="Dluhosova J."/>
            <person name="Dluhos P."/>
            <person name="Patkova L."/>
            <person name="Nedelnik J."/>
            <person name="Repkova J."/>
        </authorList>
    </citation>
    <scope>NUCLEOTIDE SEQUENCE [LARGE SCALE GENOMIC DNA]</scope>
    <source>
        <strain evidence="2">cv. Tatra</strain>
        <tissue evidence="1">Young leaves</tissue>
    </source>
</reference>
<dbReference type="Proteomes" id="UP000236291">
    <property type="component" value="Unassembled WGS sequence"/>
</dbReference>
<feature type="non-terminal residue" evidence="1">
    <location>
        <position position="42"/>
    </location>
</feature>
<gene>
    <name evidence="1" type="ORF">L195_g062036</name>
</gene>
<proteinExistence type="predicted"/>
<dbReference type="GO" id="GO:0016301">
    <property type="term" value="F:kinase activity"/>
    <property type="evidence" value="ECO:0007669"/>
    <property type="project" value="UniProtKB-KW"/>
</dbReference>
<protein>
    <submittedName>
        <fullName evidence="1">Receptor-like protein kinase HSL1</fullName>
    </submittedName>
</protein>
<accession>A0A2K3KDA9</accession>
<evidence type="ECO:0000313" key="2">
    <source>
        <dbReference type="Proteomes" id="UP000236291"/>
    </source>
</evidence>
<reference evidence="1 2" key="1">
    <citation type="journal article" date="2014" name="Am. J. Bot.">
        <title>Genome assembly and annotation for red clover (Trifolium pratense; Fabaceae).</title>
        <authorList>
            <person name="Istvanek J."/>
            <person name="Jaros M."/>
            <person name="Krenek A."/>
            <person name="Repkova J."/>
        </authorList>
    </citation>
    <scope>NUCLEOTIDE SEQUENCE [LARGE SCALE GENOMIC DNA]</scope>
    <source>
        <strain evidence="2">cv. Tatra</strain>
        <tissue evidence="1">Young leaves</tissue>
    </source>
</reference>
<dbReference type="EMBL" id="ASHM01163671">
    <property type="protein sequence ID" value="PNX64274.1"/>
    <property type="molecule type" value="Genomic_DNA"/>
</dbReference>
<sequence>MGYAPSEATFMYWRHKIAQKSPAALEWVDNLPKQKWTQAYDG</sequence>
<comment type="caution">
    <text evidence="1">The sequence shown here is derived from an EMBL/GenBank/DDBJ whole genome shotgun (WGS) entry which is preliminary data.</text>
</comment>
<keyword evidence="1" id="KW-0418">Kinase</keyword>
<keyword evidence="1" id="KW-0808">Transferase</keyword>
<name>A0A2K3KDA9_TRIPR</name>
<keyword evidence="1" id="KW-0675">Receptor</keyword>
<organism evidence="1 2">
    <name type="scientific">Trifolium pratense</name>
    <name type="common">Red clover</name>
    <dbReference type="NCBI Taxonomy" id="57577"/>
    <lineage>
        <taxon>Eukaryota</taxon>
        <taxon>Viridiplantae</taxon>
        <taxon>Streptophyta</taxon>
        <taxon>Embryophyta</taxon>
        <taxon>Tracheophyta</taxon>
        <taxon>Spermatophyta</taxon>
        <taxon>Magnoliopsida</taxon>
        <taxon>eudicotyledons</taxon>
        <taxon>Gunneridae</taxon>
        <taxon>Pentapetalae</taxon>
        <taxon>rosids</taxon>
        <taxon>fabids</taxon>
        <taxon>Fabales</taxon>
        <taxon>Fabaceae</taxon>
        <taxon>Papilionoideae</taxon>
        <taxon>50 kb inversion clade</taxon>
        <taxon>NPAAA clade</taxon>
        <taxon>Hologalegina</taxon>
        <taxon>IRL clade</taxon>
        <taxon>Trifolieae</taxon>
        <taxon>Trifolium</taxon>
    </lineage>
</organism>
<evidence type="ECO:0000313" key="1">
    <source>
        <dbReference type="EMBL" id="PNX64274.1"/>
    </source>
</evidence>
<dbReference type="AlphaFoldDB" id="A0A2K3KDA9"/>